<dbReference type="GO" id="GO:0006271">
    <property type="term" value="P:DNA strand elongation involved in DNA replication"/>
    <property type="evidence" value="ECO:0007669"/>
    <property type="project" value="TreeGrafter"/>
</dbReference>
<evidence type="ECO:0000256" key="10">
    <source>
        <dbReference type="ARBA" id="ARBA00023125"/>
    </source>
</evidence>
<sequence length="378" mass="43263">MKFRIKKSIIEKQIERMQVAILSHNNSPLSSFFMKLTRGGLFIISTNSELSYKVFIEKENLIEIIDVGFCLIDGFFLRDVIKKCDSEISFELKGNELIVSWEEASFTKSLINANFFPEIDFDQKGIKLIVNAKNFKKAVKNTAFATTNNPSQPVLSAINLSSDSGYLFFSATDTTRFASEKIEIFNQSKINISVNAKNLKDFIPPELDSDIELNIEPTKISYIYDNLTIQSRILTIDYKDISNVLPKKDEILYYFSIKKREIIDLIDKTTIISPGKDNVINLTMSKTELKGFISRQDSGQSNVSTKNVIDFKMNPNFANFGEYDHEFVEINVNYRYLKDAISVFDNVIEIYINDKKTKMLIKSPERPETSQLIGLILV</sequence>
<evidence type="ECO:0000256" key="1">
    <source>
        <dbReference type="ARBA" id="ARBA00002266"/>
    </source>
</evidence>
<accession>A0A014M252</accession>
<dbReference type="eggNOG" id="COG0592">
    <property type="taxonomic scope" value="Bacteria"/>
</dbReference>
<evidence type="ECO:0000259" key="11">
    <source>
        <dbReference type="Pfam" id="PF00712"/>
    </source>
</evidence>
<proteinExistence type="inferred from homology"/>
<dbReference type="InterPro" id="IPR022637">
    <property type="entry name" value="DNA_polIII_beta_cen"/>
</dbReference>
<dbReference type="RefSeq" id="WP_044284282.1">
    <property type="nucleotide sequence ID" value="NZ_JFAD01000025.1"/>
</dbReference>
<dbReference type="AlphaFoldDB" id="A0A014M252"/>
<keyword evidence="8" id="KW-0235">DNA replication</keyword>
<keyword evidence="10" id="KW-0238">DNA-binding</keyword>
<dbReference type="GO" id="GO:0003887">
    <property type="term" value="F:DNA-directed DNA polymerase activity"/>
    <property type="evidence" value="ECO:0007669"/>
    <property type="project" value="UniProtKB-KW"/>
</dbReference>
<evidence type="ECO:0000256" key="8">
    <source>
        <dbReference type="ARBA" id="ARBA00022705"/>
    </source>
</evidence>
<evidence type="ECO:0000313" key="13">
    <source>
        <dbReference type="EMBL" id="EXU61038.1"/>
    </source>
</evidence>
<dbReference type="PATRIC" id="fig|1188239.3.peg.1106"/>
<evidence type="ECO:0000256" key="5">
    <source>
        <dbReference type="ARBA" id="ARBA00022490"/>
    </source>
</evidence>
<dbReference type="STRING" id="1188239.MOVI_4490"/>
<comment type="subunit">
    <text evidence="4">Forms a ring-shaped head-to-tail homodimer around DNA which binds and tethers DNA polymerases and other proteins to the DNA. The DNA replisome complex has a single clamp-loading complex (3 tau and 1 each of delta, delta', psi and chi subunits) which binds 3 Pol III cores (1 core on the leading strand and 2 on the lagging strand) each with a beta sliding clamp dimer. Additional proteins in the replisome are other copies of gamma, psi and chi, Ssb, DNA helicase and RNA primase.</text>
</comment>
<protein>
    <submittedName>
        <fullName evidence="13">DNA polymerase III beta chain</fullName>
    </submittedName>
</protein>
<name>A0A014M252_9BACT</name>
<comment type="subcellular location">
    <subcellularLocation>
        <location evidence="2">Cytoplasm</location>
    </subcellularLocation>
</comment>
<keyword evidence="6" id="KW-0808">Transferase</keyword>
<dbReference type="GO" id="GO:0009360">
    <property type="term" value="C:DNA polymerase III complex"/>
    <property type="evidence" value="ECO:0007669"/>
    <property type="project" value="InterPro"/>
</dbReference>
<dbReference type="Gene3D" id="3.70.10.10">
    <property type="match status" value="1"/>
</dbReference>
<dbReference type="SUPFAM" id="SSF55979">
    <property type="entry name" value="DNA clamp"/>
    <property type="match status" value="3"/>
</dbReference>
<dbReference type="Gene3D" id="3.10.150.10">
    <property type="entry name" value="DNA Polymerase III, subunit A, domain 2"/>
    <property type="match status" value="1"/>
</dbReference>
<dbReference type="InterPro" id="IPR046938">
    <property type="entry name" value="DNA_clamp_sf"/>
</dbReference>
<reference evidence="13 14" key="1">
    <citation type="submission" date="2014-03" db="EMBL/GenBank/DDBJ databases">
        <title>Genome sequence of Mycoplasma ovipneumoniae strain 14811.</title>
        <authorList>
            <person name="Sirand-Pugnet P."/>
            <person name="Breton M."/>
            <person name="Dordet-Frisoni E."/>
            <person name="Baranowski E."/>
            <person name="Barre A."/>
            <person name="Couture C."/>
            <person name="Dupuy V."/>
            <person name="Gaurivaud P."/>
            <person name="Jacob D."/>
            <person name="Lemaitre C."/>
            <person name="Manso-Silvan L."/>
            <person name="Nikolski M."/>
            <person name="Nouvel L.-X."/>
            <person name="Poumarat F."/>
            <person name="Tardy F."/>
            <person name="Thebault P."/>
            <person name="Theil S."/>
            <person name="Citti C."/>
            <person name="Thiaucourt F."/>
            <person name="Blanchard A."/>
        </authorList>
    </citation>
    <scope>NUCLEOTIDE SEQUENCE [LARGE SCALE GENOMIC DNA]</scope>
    <source>
        <strain evidence="13 14">14811</strain>
    </source>
</reference>
<organism evidence="13 14">
    <name type="scientific">Mesomycoplasma ovipneumoniae 14811</name>
    <dbReference type="NCBI Taxonomy" id="1188239"/>
    <lineage>
        <taxon>Bacteria</taxon>
        <taxon>Bacillati</taxon>
        <taxon>Mycoplasmatota</taxon>
        <taxon>Mycoplasmoidales</taxon>
        <taxon>Metamycoplasmataceae</taxon>
        <taxon>Mesomycoplasma</taxon>
    </lineage>
</organism>
<comment type="caution">
    <text evidence="13">The sequence shown here is derived from an EMBL/GenBank/DDBJ whole genome shotgun (WGS) entry which is preliminary data.</text>
</comment>
<dbReference type="Pfam" id="PF02767">
    <property type="entry name" value="DNA_pol3_beta_2"/>
    <property type="match status" value="1"/>
</dbReference>
<comment type="similarity">
    <text evidence="3">Belongs to the beta sliding clamp family.</text>
</comment>
<evidence type="ECO:0000256" key="6">
    <source>
        <dbReference type="ARBA" id="ARBA00022679"/>
    </source>
</evidence>
<dbReference type="GO" id="GO:0003677">
    <property type="term" value="F:DNA binding"/>
    <property type="evidence" value="ECO:0007669"/>
    <property type="project" value="UniProtKB-KW"/>
</dbReference>
<dbReference type="EMBL" id="JFAD01000025">
    <property type="protein sequence ID" value="EXU61038.1"/>
    <property type="molecule type" value="Genomic_DNA"/>
</dbReference>
<dbReference type="GO" id="GO:0008408">
    <property type="term" value="F:3'-5' exonuclease activity"/>
    <property type="evidence" value="ECO:0007669"/>
    <property type="project" value="InterPro"/>
</dbReference>
<dbReference type="InterPro" id="IPR022634">
    <property type="entry name" value="DNA_polIII_beta_N"/>
</dbReference>
<keyword evidence="7" id="KW-0548">Nucleotidyltransferase</keyword>
<dbReference type="NCBIfam" id="NF011508">
    <property type="entry name" value="PRK14946.1"/>
    <property type="match status" value="1"/>
</dbReference>
<evidence type="ECO:0000259" key="12">
    <source>
        <dbReference type="Pfam" id="PF02767"/>
    </source>
</evidence>
<dbReference type="InterPro" id="IPR001001">
    <property type="entry name" value="DNA_polIII_beta"/>
</dbReference>
<evidence type="ECO:0000256" key="9">
    <source>
        <dbReference type="ARBA" id="ARBA00022932"/>
    </source>
</evidence>
<keyword evidence="5" id="KW-0963">Cytoplasm</keyword>
<dbReference type="PANTHER" id="PTHR30478:SF0">
    <property type="entry name" value="BETA SLIDING CLAMP"/>
    <property type="match status" value="1"/>
</dbReference>
<evidence type="ECO:0000256" key="3">
    <source>
        <dbReference type="ARBA" id="ARBA00010752"/>
    </source>
</evidence>
<dbReference type="GO" id="GO:0005737">
    <property type="term" value="C:cytoplasm"/>
    <property type="evidence" value="ECO:0007669"/>
    <property type="project" value="UniProtKB-SubCell"/>
</dbReference>
<evidence type="ECO:0000313" key="14">
    <source>
        <dbReference type="Proteomes" id="UP000020977"/>
    </source>
</evidence>
<evidence type="ECO:0000256" key="7">
    <source>
        <dbReference type="ARBA" id="ARBA00022695"/>
    </source>
</evidence>
<evidence type="ECO:0000256" key="4">
    <source>
        <dbReference type="ARBA" id="ARBA00011400"/>
    </source>
</evidence>
<comment type="function">
    <text evidence="1">Confers DNA tethering and processivity to DNA polymerases and other proteins. Acts as a clamp, forming a ring around DNA (a reaction catalyzed by the clamp-loading complex) which diffuses in an ATP-independent manner freely and bidirectionally along dsDNA. Initially characterized for its ability to contact the catalytic subunit of DNA polymerase III (Pol III), a complex, multichain enzyme responsible for most of the replicative synthesis in bacteria; Pol III exhibits 3'-5' exonuclease proofreading activity. The beta chain is required for initiation of replication as well as for processivity of DNA replication.</text>
</comment>
<feature type="domain" description="DNA polymerase III beta sliding clamp N-terminal" evidence="11">
    <location>
        <begin position="1"/>
        <end position="119"/>
    </location>
</feature>
<dbReference type="Proteomes" id="UP000020977">
    <property type="component" value="Unassembled WGS sequence"/>
</dbReference>
<dbReference type="SMART" id="SM00480">
    <property type="entry name" value="POL3Bc"/>
    <property type="match status" value="1"/>
</dbReference>
<keyword evidence="9" id="KW-0239">DNA-directed DNA polymerase</keyword>
<evidence type="ECO:0000256" key="2">
    <source>
        <dbReference type="ARBA" id="ARBA00004496"/>
    </source>
</evidence>
<dbReference type="Pfam" id="PF00712">
    <property type="entry name" value="DNA_pol3_beta"/>
    <property type="match status" value="1"/>
</dbReference>
<feature type="domain" description="DNA polymerase III beta sliding clamp central" evidence="12">
    <location>
        <begin position="130"/>
        <end position="238"/>
    </location>
</feature>
<dbReference type="PANTHER" id="PTHR30478">
    <property type="entry name" value="DNA POLYMERASE III SUBUNIT BETA"/>
    <property type="match status" value="1"/>
</dbReference>
<gene>
    <name evidence="13" type="primary">dnaN</name>
    <name evidence="13" type="ORF">MOVI_4490</name>
</gene>